<feature type="compositionally biased region" description="Basic and acidic residues" evidence="1">
    <location>
        <begin position="1"/>
        <end position="21"/>
    </location>
</feature>
<dbReference type="Gene3D" id="3.30.450.20">
    <property type="entry name" value="PAS domain"/>
    <property type="match status" value="1"/>
</dbReference>
<dbReference type="CDD" id="cd01949">
    <property type="entry name" value="GGDEF"/>
    <property type="match status" value="1"/>
</dbReference>
<sequence>MDAFARDAHAGDAHAGEDASGRDGGLGAAFASGGQMGRLMAAKDWGPTSLGPPETWSSSLRTCVGLCLESRFSMVVTWGPELAYLYNDATIPILGRKHPDALGRPFRDVWPEIWDFMRPLLDQVMSGGGATWSQDQRLLMFRHGYLEETYFTFSFGPVRDAERGGRIVGALTTAQETTRQMIDTRRLACLRDLAAVASLRGDQRSVCTRAAAVAGRWRDDLPYCLILLRDQRRPRLPPRLMSWSGLAGEDAAADLCAALAPGGPVPEATQALTSGQARIVDQVASRCRVVLAAASPSSGSPPSGSPPSGSPPSRSALAVPFANGRDGHPIGLLLAGLSDRLALDGDYRDFVALVAGQISTAVVSARGHEAARARAARARRRALRDGLTGLPNRVSFLDRLGRALARAEADRWQDRVGLLFVDLDGFKAVNDSAGHQAGDWVLREVAARLRRAVRPGDTVARLAGDEFAVLCAGITSVEAVTGIADRIVETAAVRAPGGGPRVTSSVGVAVSGPGLTDPREILHAADIAMYAAKRQGRHRRVLFDESLRTQPTRRRQAGPGRRARPGTIAAVPVRTSAG</sequence>
<dbReference type="Proteomes" id="UP000000657">
    <property type="component" value="Chromosome"/>
</dbReference>
<feature type="region of interest" description="Disordered" evidence="1">
    <location>
        <begin position="1"/>
        <end position="22"/>
    </location>
</feature>
<dbReference type="Pfam" id="PF00990">
    <property type="entry name" value="GGDEF"/>
    <property type="match status" value="1"/>
</dbReference>
<reference evidence="3 4" key="1">
    <citation type="journal article" date="2007" name="Genome Res.">
        <title>Genome characteristics of facultatively symbiotic Frankia sp. strains reflect host range and host plant biogeography.</title>
        <authorList>
            <person name="Normand P."/>
            <person name="Lapierre P."/>
            <person name="Tisa L.S."/>
            <person name="Gogarten J.P."/>
            <person name="Alloisio N."/>
            <person name="Bagnarol E."/>
            <person name="Bassi C.A."/>
            <person name="Berry A.M."/>
            <person name="Bickhart D.M."/>
            <person name="Choisne N."/>
            <person name="Couloux A."/>
            <person name="Cournoyer B."/>
            <person name="Cruveiller S."/>
            <person name="Daubin V."/>
            <person name="Demange N."/>
            <person name="Francino M.P."/>
            <person name="Goltsman E."/>
            <person name="Huang Y."/>
            <person name="Kopp O.R."/>
            <person name="Labarre L."/>
            <person name="Lapidus A."/>
            <person name="Lavire C."/>
            <person name="Marechal J."/>
            <person name="Martinez M."/>
            <person name="Mastronunzio J.E."/>
            <person name="Mullin B.C."/>
            <person name="Niemann J."/>
            <person name="Pujic P."/>
            <person name="Rawnsley T."/>
            <person name="Rouy Z."/>
            <person name="Schenowitz C."/>
            <person name="Sellstedt A."/>
            <person name="Tavares F."/>
            <person name="Tomkins J.P."/>
            <person name="Vallenet D."/>
            <person name="Valverde C."/>
            <person name="Wall L.G."/>
            <person name="Wang Y."/>
            <person name="Medigue C."/>
            <person name="Benson D.R."/>
        </authorList>
    </citation>
    <scope>NUCLEOTIDE SEQUENCE [LARGE SCALE GENOMIC DNA]</scope>
    <source>
        <strain evidence="4">DSM 45986 / CECT 9034 / ACN14a</strain>
    </source>
</reference>
<keyword evidence="3" id="KW-0808">Transferase</keyword>
<evidence type="ECO:0000313" key="4">
    <source>
        <dbReference type="Proteomes" id="UP000000657"/>
    </source>
</evidence>
<dbReference type="HOGENOM" id="CLU_480419_0_0_11"/>
<dbReference type="Gene3D" id="3.30.450.40">
    <property type="match status" value="1"/>
</dbReference>
<accession>Q0RKR9</accession>
<dbReference type="SMART" id="SM00267">
    <property type="entry name" value="GGDEF"/>
    <property type="match status" value="1"/>
</dbReference>
<keyword evidence="3" id="KW-0418">Kinase</keyword>
<dbReference type="InterPro" id="IPR035965">
    <property type="entry name" value="PAS-like_dom_sf"/>
</dbReference>
<dbReference type="PANTHER" id="PTHR44757">
    <property type="entry name" value="DIGUANYLATE CYCLASE DGCP"/>
    <property type="match status" value="1"/>
</dbReference>
<dbReference type="RefSeq" id="WP_011604391.1">
    <property type="nucleotide sequence ID" value="NC_008278.1"/>
</dbReference>
<dbReference type="STRING" id="326424.FRAAL3242"/>
<dbReference type="SUPFAM" id="SSF55785">
    <property type="entry name" value="PYP-like sensor domain (PAS domain)"/>
    <property type="match status" value="1"/>
</dbReference>
<dbReference type="InterPro" id="IPR029016">
    <property type="entry name" value="GAF-like_dom_sf"/>
</dbReference>
<dbReference type="EMBL" id="CT573213">
    <property type="protein sequence ID" value="CAJ61886.1"/>
    <property type="molecule type" value="Genomic_DNA"/>
</dbReference>
<dbReference type="NCBIfam" id="TIGR00254">
    <property type="entry name" value="GGDEF"/>
    <property type="match status" value="1"/>
</dbReference>
<evidence type="ECO:0000259" key="2">
    <source>
        <dbReference type="PROSITE" id="PS50887"/>
    </source>
</evidence>
<dbReference type="InterPro" id="IPR029787">
    <property type="entry name" value="Nucleotide_cyclase"/>
</dbReference>
<dbReference type="GO" id="GO:0016301">
    <property type="term" value="F:kinase activity"/>
    <property type="evidence" value="ECO:0007669"/>
    <property type="project" value="UniProtKB-KW"/>
</dbReference>
<dbReference type="eggNOG" id="COG2199">
    <property type="taxonomic scope" value="Bacteria"/>
</dbReference>
<dbReference type="PROSITE" id="PS50887">
    <property type="entry name" value="GGDEF"/>
    <property type="match status" value="1"/>
</dbReference>
<feature type="region of interest" description="Disordered" evidence="1">
    <location>
        <begin position="294"/>
        <end position="320"/>
    </location>
</feature>
<organism evidence="3 4">
    <name type="scientific">Frankia alni (strain DSM 45986 / CECT 9034 / ACN14a)</name>
    <dbReference type="NCBI Taxonomy" id="326424"/>
    <lineage>
        <taxon>Bacteria</taxon>
        <taxon>Bacillati</taxon>
        <taxon>Actinomycetota</taxon>
        <taxon>Actinomycetes</taxon>
        <taxon>Frankiales</taxon>
        <taxon>Frankiaceae</taxon>
        <taxon>Frankia</taxon>
    </lineage>
</organism>
<dbReference type="InterPro" id="IPR043128">
    <property type="entry name" value="Rev_trsase/Diguanyl_cyclase"/>
</dbReference>
<name>Q0RKR9_FRAAA</name>
<feature type="domain" description="GGDEF" evidence="2">
    <location>
        <begin position="414"/>
        <end position="545"/>
    </location>
</feature>
<evidence type="ECO:0000313" key="3">
    <source>
        <dbReference type="EMBL" id="CAJ61886.1"/>
    </source>
</evidence>
<keyword evidence="4" id="KW-1185">Reference proteome</keyword>
<dbReference type="AlphaFoldDB" id="Q0RKR9"/>
<dbReference type="Gene3D" id="3.30.70.270">
    <property type="match status" value="1"/>
</dbReference>
<dbReference type="InterPro" id="IPR052155">
    <property type="entry name" value="Biofilm_reg_signaling"/>
</dbReference>
<dbReference type="PANTHER" id="PTHR44757:SF2">
    <property type="entry name" value="BIOFILM ARCHITECTURE MAINTENANCE PROTEIN MBAA"/>
    <property type="match status" value="1"/>
</dbReference>
<feature type="compositionally biased region" description="Basic residues" evidence="1">
    <location>
        <begin position="551"/>
        <end position="564"/>
    </location>
</feature>
<dbReference type="SUPFAM" id="SSF55781">
    <property type="entry name" value="GAF domain-like"/>
    <property type="match status" value="1"/>
</dbReference>
<dbReference type="KEGG" id="fal:FRAAL3242"/>
<gene>
    <name evidence="3" type="ordered locus">FRAAL3242</name>
</gene>
<dbReference type="InterPro" id="IPR000160">
    <property type="entry name" value="GGDEF_dom"/>
</dbReference>
<evidence type="ECO:0000256" key="1">
    <source>
        <dbReference type="SAM" id="MobiDB-lite"/>
    </source>
</evidence>
<feature type="region of interest" description="Disordered" evidence="1">
    <location>
        <begin position="546"/>
        <end position="578"/>
    </location>
</feature>
<protein>
    <submittedName>
        <fullName evidence="3">Sensor histidine kinase with multiple PAS and a response regulator receiver domain</fullName>
    </submittedName>
</protein>
<proteinExistence type="predicted"/>
<dbReference type="SUPFAM" id="SSF55073">
    <property type="entry name" value="Nucleotide cyclase"/>
    <property type="match status" value="1"/>
</dbReference>